<dbReference type="InterPro" id="IPR013785">
    <property type="entry name" value="Aldolase_TIM"/>
</dbReference>
<dbReference type="GO" id="GO:0008840">
    <property type="term" value="F:4-hydroxy-tetrahydrodipicolinate synthase activity"/>
    <property type="evidence" value="ECO:0007669"/>
    <property type="project" value="TreeGrafter"/>
</dbReference>
<dbReference type="PANTHER" id="PTHR12128">
    <property type="entry name" value="DIHYDRODIPICOLINATE SYNTHASE"/>
    <property type="match status" value="1"/>
</dbReference>
<dbReference type="SUPFAM" id="SSF51569">
    <property type="entry name" value="Aldolase"/>
    <property type="match status" value="1"/>
</dbReference>
<evidence type="ECO:0000313" key="2">
    <source>
        <dbReference type="Proteomes" id="UP001278500"/>
    </source>
</evidence>
<dbReference type="PANTHER" id="PTHR12128:SF47">
    <property type="entry name" value="DIHYDRODIPICOLINATE SYNTHASE-RELATED"/>
    <property type="match status" value="1"/>
</dbReference>
<gene>
    <name evidence="1" type="ORF">B0H65DRAFT_428487</name>
</gene>
<organism evidence="1 2">
    <name type="scientific">Neurospora tetraspora</name>
    <dbReference type="NCBI Taxonomy" id="94610"/>
    <lineage>
        <taxon>Eukaryota</taxon>
        <taxon>Fungi</taxon>
        <taxon>Dikarya</taxon>
        <taxon>Ascomycota</taxon>
        <taxon>Pezizomycotina</taxon>
        <taxon>Sordariomycetes</taxon>
        <taxon>Sordariomycetidae</taxon>
        <taxon>Sordariales</taxon>
        <taxon>Sordariaceae</taxon>
        <taxon>Neurospora</taxon>
    </lineage>
</organism>
<evidence type="ECO:0000313" key="1">
    <source>
        <dbReference type="EMBL" id="KAK3342412.1"/>
    </source>
</evidence>
<dbReference type="InterPro" id="IPR002220">
    <property type="entry name" value="DapA-like"/>
</dbReference>
<dbReference type="GeneID" id="87861917"/>
<dbReference type="Pfam" id="PF00701">
    <property type="entry name" value="DHDPS"/>
    <property type="match status" value="1"/>
</dbReference>
<dbReference type="AlphaFoldDB" id="A0AAE0JC57"/>
<sequence>MTPPVDIQYHNHNNNPAPPVPASGIWVPTITLFDPKLDTVDLQAQAKYFRYLSSPKIGLAGFLVLGTNAETFLLTRQERYDLLYCARTSVPPGFPIMAGVSGHSTAQVQGYIADAVEAGADYVLVLPPGYFGPKGPRGGEEMIENFFDDIAKFSKLPVLIENFPAVCNGIDLSSELIIKLANRHKGKIVGTNLMCGSVGKITRLAKEFSPWKKEFAIFRGQSDYLIGGLAAGSSGCIAAFANVLPWATVLNYNDWVTGEEKNIQKDREAALRRSGILAKVEELLKADGIAAVKFAASLYTGWRAGVVKGDGKYPLSRNGYKGMELFKPRKPYPDISLETKQKIWVAVNWAFGMERDPIADGDLLDREKAEKIRRS</sequence>
<dbReference type="SMART" id="SM01130">
    <property type="entry name" value="DHDPS"/>
    <property type="match status" value="1"/>
</dbReference>
<dbReference type="Proteomes" id="UP001278500">
    <property type="component" value="Unassembled WGS sequence"/>
</dbReference>
<proteinExistence type="predicted"/>
<reference evidence="1" key="1">
    <citation type="journal article" date="2023" name="Mol. Phylogenet. Evol.">
        <title>Genome-scale phylogeny and comparative genomics of the fungal order Sordariales.</title>
        <authorList>
            <person name="Hensen N."/>
            <person name="Bonometti L."/>
            <person name="Westerberg I."/>
            <person name="Brannstrom I.O."/>
            <person name="Guillou S."/>
            <person name="Cros-Aarteil S."/>
            <person name="Calhoun S."/>
            <person name="Haridas S."/>
            <person name="Kuo A."/>
            <person name="Mondo S."/>
            <person name="Pangilinan J."/>
            <person name="Riley R."/>
            <person name="LaButti K."/>
            <person name="Andreopoulos B."/>
            <person name="Lipzen A."/>
            <person name="Chen C."/>
            <person name="Yan M."/>
            <person name="Daum C."/>
            <person name="Ng V."/>
            <person name="Clum A."/>
            <person name="Steindorff A."/>
            <person name="Ohm R.A."/>
            <person name="Martin F."/>
            <person name="Silar P."/>
            <person name="Natvig D.O."/>
            <person name="Lalanne C."/>
            <person name="Gautier V."/>
            <person name="Ament-Velasquez S.L."/>
            <person name="Kruys A."/>
            <person name="Hutchinson M.I."/>
            <person name="Powell A.J."/>
            <person name="Barry K."/>
            <person name="Miller A.N."/>
            <person name="Grigoriev I.V."/>
            <person name="Debuchy R."/>
            <person name="Gladieux P."/>
            <person name="Hiltunen Thoren M."/>
            <person name="Johannesson H."/>
        </authorList>
    </citation>
    <scope>NUCLEOTIDE SEQUENCE</scope>
    <source>
        <strain evidence="1">CBS 560.94</strain>
    </source>
</reference>
<dbReference type="CDD" id="cd00408">
    <property type="entry name" value="DHDPS-like"/>
    <property type="match status" value="1"/>
</dbReference>
<dbReference type="RefSeq" id="XP_062680205.1">
    <property type="nucleotide sequence ID" value="XM_062824763.1"/>
</dbReference>
<name>A0AAE0JC57_9PEZI</name>
<dbReference type="EMBL" id="JAUEPP010000005">
    <property type="protein sequence ID" value="KAK3342412.1"/>
    <property type="molecule type" value="Genomic_DNA"/>
</dbReference>
<accession>A0AAE0JC57</accession>
<dbReference type="Gene3D" id="3.20.20.70">
    <property type="entry name" value="Aldolase class I"/>
    <property type="match status" value="1"/>
</dbReference>
<evidence type="ECO:0008006" key="3">
    <source>
        <dbReference type="Google" id="ProtNLM"/>
    </source>
</evidence>
<comment type="caution">
    <text evidence="1">The sequence shown here is derived from an EMBL/GenBank/DDBJ whole genome shotgun (WGS) entry which is preliminary data.</text>
</comment>
<reference evidence="1" key="2">
    <citation type="submission" date="2023-06" db="EMBL/GenBank/DDBJ databases">
        <authorList>
            <consortium name="Lawrence Berkeley National Laboratory"/>
            <person name="Haridas S."/>
            <person name="Hensen N."/>
            <person name="Bonometti L."/>
            <person name="Westerberg I."/>
            <person name="Brannstrom I.O."/>
            <person name="Guillou S."/>
            <person name="Cros-Aarteil S."/>
            <person name="Calhoun S."/>
            <person name="Kuo A."/>
            <person name="Mondo S."/>
            <person name="Pangilinan J."/>
            <person name="Riley R."/>
            <person name="Labutti K."/>
            <person name="Andreopoulos B."/>
            <person name="Lipzen A."/>
            <person name="Chen C."/>
            <person name="Yanf M."/>
            <person name="Daum C."/>
            <person name="Ng V."/>
            <person name="Clum A."/>
            <person name="Steindorff A."/>
            <person name="Ohm R."/>
            <person name="Martin F."/>
            <person name="Silar P."/>
            <person name="Natvig D."/>
            <person name="Lalanne C."/>
            <person name="Gautier V."/>
            <person name="Ament-Velasquez S.L."/>
            <person name="Kruys A."/>
            <person name="Hutchinson M.I."/>
            <person name="Powell A.J."/>
            <person name="Barry K."/>
            <person name="Miller A.N."/>
            <person name="Grigoriev I.V."/>
            <person name="Debuchy R."/>
            <person name="Gladieux P."/>
            <person name="Thoren M.H."/>
            <person name="Johannesson H."/>
        </authorList>
    </citation>
    <scope>NUCLEOTIDE SEQUENCE</scope>
    <source>
        <strain evidence="1">CBS 560.94</strain>
    </source>
</reference>
<keyword evidence="2" id="KW-1185">Reference proteome</keyword>
<protein>
    <recommendedName>
        <fullName evidence="3">Aldolase</fullName>
    </recommendedName>
</protein>